<evidence type="ECO:0000313" key="1">
    <source>
        <dbReference type="EMBL" id="SDH97808.1"/>
    </source>
</evidence>
<dbReference type="EMBL" id="FNCY01000011">
    <property type="protein sequence ID" value="SDH97808.1"/>
    <property type="molecule type" value="Genomic_DNA"/>
</dbReference>
<proteinExistence type="predicted"/>
<name>A0A1G8GTS7_9RHOO</name>
<sequence>MNSIGRWKKLAGNIGLMVVVAIGLCACSDRNDYWEEEVLLHDGTRLTVLRSQSYGGRHELGQSAPIKAQELSFSMPGLGKRLSFKSEYSEDIGRANFKLLALHIIDRTPYVITEPNLCLSYNKWGRPNPPYVIFKHDGKDWHRIPLNDLPPEFKEINLVISTKSEMKTIASQPSVSAELIKKLNSNIPQPEFKTILREPLPEKRIKDLCEERIFYKGSWVGPGDSIGKRMMDAKAN</sequence>
<evidence type="ECO:0008006" key="3">
    <source>
        <dbReference type="Google" id="ProtNLM"/>
    </source>
</evidence>
<organism evidence="1 2">
    <name type="scientific">Propionivibrio dicarboxylicus</name>
    <dbReference type="NCBI Taxonomy" id="83767"/>
    <lineage>
        <taxon>Bacteria</taxon>
        <taxon>Pseudomonadati</taxon>
        <taxon>Pseudomonadota</taxon>
        <taxon>Betaproteobacteria</taxon>
        <taxon>Rhodocyclales</taxon>
        <taxon>Rhodocyclaceae</taxon>
        <taxon>Propionivibrio</taxon>
    </lineage>
</organism>
<keyword evidence="2" id="KW-1185">Reference proteome</keyword>
<dbReference type="OrthoDB" id="8904545at2"/>
<dbReference type="AlphaFoldDB" id="A0A1G8GTS7"/>
<evidence type="ECO:0000313" key="2">
    <source>
        <dbReference type="Proteomes" id="UP000198607"/>
    </source>
</evidence>
<accession>A0A1G8GTS7</accession>
<gene>
    <name evidence="1" type="ORF">SAMN05660652_02635</name>
</gene>
<dbReference type="PROSITE" id="PS51257">
    <property type="entry name" value="PROKAR_LIPOPROTEIN"/>
    <property type="match status" value="1"/>
</dbReference>
<protein>
    <recommendedName>
        <fullName evidence="3">Lipoprotein</fullName>
    </recommendedName>
</protein>
<reference evidence="1 2" key="1">
    <citation type="submission" date="2016-10" db="EMBL/GenBank/DDBJ databases">
        <authorList>
            <person name="de Groot N.N."/>
        </authorList>
    </citation>
    <scope>NUCLEOTIDE SEQUENCE [LARGE SCALE GENOMIC DNA]</scope>
    <source>
        <strain evidence="1 2">DSM 5885</strain>
    </source>
</reference>
<dbReference type="RefSeq" id="WP_091938371.1">
    <property type="nucleotide sequence ID" value="NZ_FNCY01000011.1"/>
</dbReference>
<dbReference type="Proteomes" id="UP000198607">
    <property type="component" value="Unassembled WGS sequence"/>
</dbReference>